<keyword evidence="6 7" id="KW-0975">Bacterial flagellum</keyword>
<protein>
    <recommendedName>
        <fullName evidence="4 7">Flagellar hook-associated protein 1</fullName>
        <shortName evidence="7">HAP1</shortName>
    </recommendedName>
</protein>
<keyword evidence="11" id="KW-0969">Cilium</keyword>
<accession>A0ABU8DLW4</accession>
<comment type="similarity">
    <text evidence="3 7">Belongs to the flagella basal body rod proteins family.</text>
</comment>
<sequence length="544" mass="57881">MNLFNLAKSGLSTANSAIYVIGNNINNATNAGYSRRDIIIGEAGGLSTGNGFYGYGAQVNGVYRNNDSFLNGQLRGANSNFGALVGRYEQLAEIDDMMGNSDANPSVSLDNFFKSLKTLSSEPDSPAARQSAFNTMGSVSYQFNTTSKRLSGLEKSTNSQIEQSVKEINDATTQLAKLNEEIEKITAQHGTPPGDLLDARDNLLDSLSGQMGIQIAENKETGRVDVAMPDGRPLVSGNRSFKLETSVSDANPNKTVVSYVDGSGNARELNEERFTAGKLGGLFKFRNDDLSQARNELNQMALQMAARFNEVNRDGFDADGTQGGDLFKIPDPSAYANRNNGGDASLMPRFNGPAGSVNAEDYTITRTASGWEVKGADGRVVPHTTNPMGELEFDGLSIGVSGAPLEGDSFMLNPAEGVAEGLDVAITSGDRIAAAGTFDGGESDNTNLEKLLGIQDEKLIGKATLSEAYASLVSAIGSSASSLKADLKTAESVLTELGEKWQSVVGVNIDEEGMKLRMFSQYYNANAQILQTATDMFDALLAIR</sequence>
<keyword evidence="5 7" id="KW-0964">Secreted</keyword>
<evidence type="ECO:0000256" key="7">
    <source>
        <dbReference type="RuleBase" id="RU362065"/>
    </source>
</evidence>
<feature type="domain" description="Flagellar hook-associated protein FlgK helical" evidence="10">
    <location>
        <begin position="91"/>
        <end position="327"/>
    </location>
</feature>
<evidence type="ECO:0000313" key="11">
    <source>
        <dbReference type="EMBL" id="MEI2683845.1"/>
    </source>
</evidence>
<dbReference type="PANTHER" id="PTHR30033:SF1">
    <property type="entry name" value="FLAGELLAR HOOK-ASSOCIATED PROTEIN 1"/>
    <property type="match status" value="1"/>
</dbReference>
<proteinExistence type="inferred from homology"/>
<keyword evidence="11" id="KW-0282">Flagellum</keyword>
<comment type="subcellular location">
    <subcellularLocation>
        <location evidence="1 7">Bacterial flagellum</location>
    </subcellularLocation>
    <subcellularLocation>
        <location evidence="2 7">Secreted</location>
    </subcellularLocation>
</comment>
<dbReference type="InterPro" id="IPR049119">
    <property type="entry name" value="FlgK_D2-like"/>
</dbReference>
<dbReference type="SUPFAM" id="SSF64518">
    <property type="entry name" value="Phase 1 flagellin"/>
    <property type="match status" value="1"/>
</dbReference>
<keyword evidence="11" id="KW-0966">Cell projection</keyword>
<evidence type="ECO:0000256" key="3">
    <source>
        <dbReference type="ARBA" id="ARBA00009677"/>
    </source>
</evidence>
<dbReference type="PRINTS" id="PR01005">
    <property type="entry name" value="FLGHOOKAP1"/>
</dbReference>
<dbReference type="Pfam" id="PF21158">
    <property type="entry name" value="flgK_1st_1"/>
    <property type="match status" value="1"/>
</dbReference>
<name>A0ABU8DLW4_ERWAP</name>
<gene>
    <name evidence="7 11" type="primary">flgK</name>
    <name evidence="11" type="ORF">V8N49_19550</name>
</gene>
<organism evidence="11 12">
    <name type="scientific">Erwinia aphidicola</name>
    <dbReference type="NCBI Taxonomy" id="68334"/>
    <lineage>
        <taxon>Bacteria</taxon>
        <taxon>Pseudomonadati</taxon>
        <taxon>Pseudomonadota</taxon>
        <taxon>Gammaproteobacteria</taxon>
        <taxon>Enterobacterales</taxon>
        <taxon>Erwiniaceae</taxon>
        <taxon>Erwinia</taxon>
    </lineage>
</organism>
<dbReference type="InterPro" id="IPR053927">
    <property type="entry name" value="FlgK_helical"/>
</dbReference>
<dbReference type="NCBIfam" id="TIGR02492">
    <property type="entry name" value="flgK_ends"/>
    <property type="match status" value="1"/>
</dbReference>
<dbReference type="Pfam" id="PF22638">
    <property type="entry name" value="FlgK_D1"/>
    <property type="match status" value="1"/>
</dbReference>
<keyword evidence="12" id="KW-1185">Reference proteome</keyword>
<evidence type="ECO:0000256" key="4">
    <source>
        <dbReference type="ARBA" id="ARBA00016244"/>
    </source>
</evidence>
<evidence type="ECO:0000313" key="12">
    <source>
        <dbReference type="Proteomes" id="UP001306592"/>
    </source>
</evidence>
<feature type="coiled-coil region" evidence="8">
    <location>
        <begin position="161"/>
        <end position="188"/>
    </location>
</feature>
<comment type="caution">
    <text evidence="11">The sequence shown here is derived from an EMBL/GenBank/DDBJ whole genome shotgun (WGS) entry which is preliminary data.</text>
</comment>
<dbReference type="PANTHER" id="PTHR30033">
    <property type="entry name" value="FLAGELLAR HOOK-ASSOCIATED PROTEIN 1"/>
    <property type="match status" value="1"/>
</dbReference>
<evidence type="ECO:0000256" key="5">
    <source>
        <dbReference type="ARBA" id="ARBA00022525"/>
    </source>
</evidence>
<dbReference type="Proteomes" id="UP001306592">
    <property type="component" value="Unassembled WGS sequence"/>
</dbReference>
<evidence type="ECO:0000256" key="2">
    <source>
        <dbReference type="ARBA" id="ARBA00004613"/>
    </source>
</evidence>
<dbReference type="RefSeq" id="WP_191150398.1">
    <property type="nucleotide sequence ID" value="NZ_JACXBP010000015.1"/>
</dbReference>
<evidence type="ECO:0000259" key="10">
    <source>
        <dbReference type="Pfam" id="PF22638"/>
    </source>
</evidence>
<evidence type="ECO:0000259" key="9">
    <source>
        <dbReference type="Pfam" id="PF21158"/>
    </source>
</evidence>
<reference evidence="11 12" key="1">
    <citation type="submission" date="2024-02" db="EMBL/GenBank/DDBJ databases">
        <title>First report Erwinia aphidicola in onion in Chile.</title>
        <authorList>
            <person name="Valenzuela M."/>
            <person name="Pena M."/>
            <person name="Dutta B."/>
        </authorList>
    </citation>
    <scope>NUCLEOTIDE SEQUENCE [LARGE SCALE GENOMIC DNA]</scope>
    <source>
        <strain evidence="11 12">QCJ3A</strain>
    </source>
</reference>
<dbReference type="InterPro" id="IPR002371">
    <property type="entry name" value="FlgK"/>
</dbReference>
<evidence type="ECO:0000256" key="8">
    <source>
        <dbReference type="SAM" id="Coils"/>
    </source>
</evidence>
<keyword evidence="8" id="KW-0175">Coiled coil</keyword>
<evidence type="ECO:0000256" key="1">
    <source>
        <dbReference type="ARBA" id="ARBA00004365"/>
    </source>
</evidence>
<evidence type="ECO:0000256" key="6">
    <source>
        <dbReference type="ARBA" id="ARBA00023143"/>
    </source>
</evidence>
<feature type="domain" description="Flagellar hook-associated protein 1 D2-like" evidence="9">
    <location>
        <begin position="336"/>
        <end position="414"/>
    </location>
</feature>
<dbReference type="EMBL" id="JBANEI010000017">
    <property type="protein sequence ID" value="MEI2683845.1"/>
    <property type="molecule type" value="Genomic_DNA"/>
</dbReference>